<accession>A0ACB7UL56</accession>
<protein>
    <submittedName>
        <fullName evidence="1">Uncharacterized protein</fullName>
    </submittedName>
</protein>
<proteinExistence type="predicted"/>
<dbReference type="EMBL" id="CM037025">
    <property type="protein sequence ID" value="KAH7661140.1"/>
    <property type="molecule type" value="Genomic_DNA"/>
</dbReference>
<keyword evidence="2" id="KW-1185">Reference proteome</keyword>
<dbReference type="Proteomes" id="UP000827976">
    <property type="component" value="Chromosome 15"/>
</dbReference>
<evidence type="ECO:0000313" key="2">
    <source>
        <dbReference type="Proteomes" id="UP000827976"/>
    </source>
</evidence>
<name>A0ACB7UL56_DIOAL</name>
<reference evidence="2" key="1">
    <citation type="journal article" date="2022" name="Nat. Commun.">
        <title>Chromosome evolution and the genetic basis of agronomically important traits in greater yam.</title>
        <authorList>
            <person name="Bredeson J.V."/>
            <person name="Lyons J.B."/>
            <person name="Oniyinde I.O."/>
            <person name="Okereke N.R."/>
            <person name="Kolade O."/>
            <person name="Nnabue I."/>
            <person name="Nwadili C.O."/>
            <person name="Hribova E."/>
            <person name="Parker M."/>
            <person name="Nwogha J."/>
            <person name="Shu S."/>
            <person name="Carlson J."/>
            <person name="Kariba R."/>
            <person name="Muthemba S."/>
            <person name="Knop K."/>
            <person name="Barton G.J."/>
            <person name="Sherwood A.V."/>
            <person name="Lopez-Montes A."/>
            <person name="Asiedu R."/>
            <person name="Jamnadass R."/>
            <person name="Muchugi A."/>
            <person name="Goodstein D."/>
            <person name="Egesi C.N."/>
            <person name="Featherston J."/>
            <person name="Asfaw A."/>
            <person name="Simpson G.G."/>
            <person name="Dolezel J."/>
            <person name="Hendre P.S."/>
            <person name="Van Deynze A."/>
            <person name="Kumar P.L."/>
            <person name="Obidiegwu J.E."/>
            <person name="Bhattacharjee R."/>
            <person name="Rokhsar D.S."/>
        </authorList>
    </citation>
    <scope>NUCLEOTIDE SEQUENCE [LARGE SCALE GENOMIC DNA]</scope>
    <source>
        <strain evidence="2">cv. TDa95/00328</strain>
    </source>
</reference>
<sequence>MATTNVVVHDLEAGQPNQAKDRKKFHRMAFKVAMTVLSIASGGIFNSPLAYLRRSSHKVLVVLYVVVMLLSFALGLALMVLSVPGCRVTVPASMARKVMWISLATMHIGVGIGACLALKEV</sequence>
<organism evidence="1 2">
    <name type="scientific">Dioscorea alata</name>
    <name type="common">Purple yam</name>
    <dbReference type="NCBI Taxonomy" id="55571"/>
    <lineage>
        <taxon>Eukaryota</taxon>
        <taxon>Viridiplantae</taxon>
        <taxon>Streptophyta</taxon>
        <taxon>Embryophyta</taxon>
        <taxon>Tracheophyta</taxon>
        <taxon>Spermatophyta</taxon>
        <taxon>Magnoliopsida</taxon>
        <taxon>Liliopsida</taxon>
        <taxon>Dioscoreales</taxon>
        <taxon>Dioscoreaceae</taxon>
        <taxon>Dioscorea</taxon>
    </lineage>
</organism>
<evidence type="ECO:0000313" key="1">
    <source>
        <dbReference type="EMBL" id="KAH7661140.1"/>
    </source>
</evidence>
<gene>
    <name evidence="1" type="ORF">IHE45_15G043400</name>
</gene>
<comment type="caution">
    <text evidence="1">The sequence shown here is derived from an EMBL/GenBank/DDBJ whole genome shotgun (WGS) entry which is preliminary data.</text>
</comment>